<gene>
    <name evidence="10" type="ORF">FE263_15865</name>
</gene>
<protein>
    <submittedName>
        <fullName evidence="10">PQQ-dependent dehydrogenase, methanol/ethanol family</fullName>
        <ecNumber evidence="10">1.1.2.-</ecNumber>
    </submittedName>
</protein>
<evidence type="ECO:0000313" key="10">
    <source>
        <dbReference type="EMBL" id="TLU71583.1"/>
    </source>
</evidence>
<feature type="binding site" evidence="6">
    <location>
        <position position="156"/>
    </location>
    <ligand>
        <name>pyrroloquinoline quinone</name>
        <dbReference type="ChEBI" id="CHEBI:58442"/>
    </ligand>
</feature>
<feature type="binding site" evidence="7">
    <location>
        <position position="174"/>
    </location>
    <ligand>
        <name>Ca(2+)</name>
        <dbReference type="ChEBI" id="CHEBI:29108"/>
    </ligand>
</feature>
<keyword evidence="4 10" id="KW-0560">Oxidoreductase</keyword>
<evidence type="ECO:0000256" key="1">
    <source>
        <dbReference type="ARBA" id="ARBA00008156"/>
    </source>
</evidence>
<dbReference type="AlphaFoldDB" id="A0A5R9J3Z7"/>
<dbReference type="InterPro" id="IPR017512">
    <property type="entry name" value="PQQ_MeOH/EtOH_DH"/>
</dbReference>
<dbReference type="EMBL" id="VCDI01000006">
    <property type="protein sequence ID" value="TLU71583.1"/>
    <property type="molecule type" value="Genomic_DNA"/>
</dbReference>
<dbReference type="SMART" id="SM00564">
    <property type="entry name" value="PQQ"/>
    <property type="match status" value="5"/>
</dbReference>
<feature type="active site" description="Proton acceptor" evidence="5">
    <location>
        <position position="290"/>
    </location>
</feature>
<organism evidence="10 11">
    <name type="scientific">Lichenicoccus roseus</name>
    <dbReference type="NCBI Taxonomy" id="2683649"/>
    <lineage>
        <taxon>Bacteria</taxon>
        <taxon>Pseudomonadati</taxon>
        <taxon>Pseudomonadota</taxon>
        <taxon>Alphaproteobacteria</taxon>
        <taxon>Acetobacterales</taxon>
        <taxon>Acetobacteraceae</taxon>
        <taxon>Lichenicoccus</taxon>
    </lineage>
</organism>
<evidence type="ECO:0000256" key="4">
    <source>
        <dbReference type="ARBA" id="ARBA00023002"/>
    </source>
</evidence>
<proteinExistence type="inferred from homology"/>
<comment type="cofactor">
    <cofactor evidence="7">
        <name>Ca(2+)</name>
        <dbReference type="ChEBI" id="CHEBI:29108"/>
    </cofactor>
    <text evidence="7">Binds 1 Ca(2+) ion per subunit.</text>
</comment>
<keyword evidence="8" id="KW-1015">Disulfide bond</keyword>
<sequence>MTVPSSDHSASDHSTSWETYGRTYANTRFSPLTQINSGNVGRLKLAFTLQLGALRSNEATPIVIGDTMYVSSSWGPKTTYALDARTGDIKWAYRPDLPDDMMQYSCCDVVSRGVSYDNGKIFVGRLDGYLVALDAKTGQELWKTQVVDYKQGSVITSPPVVLKGRVITGFAGGEYGVRGALQAYDENTGKQVWKTWLTATQDQPNGDSWKGDSARHGGAAAWNVGSYDAATDTLFWGTSNASPWNSAVRSTGTVDYGKLSNLYTASTVALDPASGHIKWWFQGTPQDVWDYDGVNENVLADLKENGQSVPALMKADRDGFFFVVNRNTGKLLSADPYVPVTWAKGYDIATARPIADPDKRPALDHPVKGVCPSWIGGKNWQPMSFNPMTGLVYVASNNMCFDMKDMEPSYHRGVFYLGADYNVYDGPGGYRGELAAWDPVHRRKAWEVKLPLPFNGGTMTTAGNLVFFGDITGNFRALDARTGKTLWKIKLGSGIGAGAMTYAVAGKQYVAVVVGRTATLPAAMGDAGKKIIATTPEGGSLFVFALGS</sequence>
<dbReference type="Proteomes" id="UP000305654">
    <property type="component" value="Unassembled WGS sequence"/>
</dbReference>
<dbReference type="InterPro" id="IPR018391">
    <property type="entry name" value="PQQ_b-propeller_rpt"/>
</dbReference>
<reference evidence="10 11" key="1">
    <citation type="submission" date="2019-05" db="EMBL/GenBank/DDBJ databases">
        <authorList>
            <person name="Pankratov T."/>
            <person name="Grouzdev D."/>
        </authorList>
    </citation>
    <scope>NUCLEOTIDE SEQUENCE [LARGE SCALE GENOMIC DNA]</scope>
    <source>
        <strain evidence="10 11">KEBCLARHB70R</strain>
    </source>
</reference>
<keyword evidence="11" id="KW-1185">Reference proteome</keyword>
<feature type="domain" description="Pyrrolo-quinoline quinone repeat" evidence="9">
    <location>
        <begin position="17"/>
        <end position="333"/>
    </location>
</feature>
<dbReference type="SUPFAM" id="SSF50998">
    <property type="entry name" value="Quinoprotein alcohol dehydrogenase-like"/>
    <property type="match status" value="1"/>
</dbReference>
<feature type="domain" description="Pyrrolo-quinoline quinone repeat" evidence="9">
    <location>
        <begin position="441"/>
        <end position="510"/>
    </location>
</feature>
<dbReference type="InterPro" id="IPR011047">
    <property type="entry name" value="Quinoprotein_ADH-like_sf"/>
</dbReference>
<evidence type="ECO:0000256" key="5">
    <source>
        <dbReference type="PIRSR" id="PIRSR617512-1"/>
    </source>
</evidence>
<dbReference type="OrthoDB" id="9794322at2"/>
<evidence type="ECO:0000256" key="2">
    <source>
        <dbReference type="ARBA" id="ARBA00022723"/>
    </source>
</evidence>
<dbReference type="InterPro" id="IPR002372">
    <property type="entry name" value="PQQ_rpt_dom"/>
</dbReference>
<dbReference type="PANTHER" id="PTHR32303:SF20">
    <property type="entry name" value="QUINOPROTEIN ETHANOL DEHYDROGENASE"/>
    <property type="match status" value="1"/>
</dbReference>
<keyword evidence="3 6" id="KW-0634">PQQ</keyword>
<evidence type="ECO:0000256" key="6">
    <source>
        <dbReference type="PIRSR" id="PIRSR617512-2"/>
    </source>
</evidence>
<feature type="binding site" evidence="7">
    <location>
        <position position="290"/>
    </location>
    <ligand>
        <name>Ca(2+)</name>
        <dbReference type="ChEBI" id="CHEBI:29108"/>
    </ligand>
</feature>
<dbReference type="GO" id="GO:0016614">
    <property type="term" value="F:oxidoreductase activity, acting on CH-OH group of donors"/>
    <property type="evidence" value="ECO:0007669"/>
    <property type="project" value="InterPro"/>
</dbReference>
<keyword evidence="7" id="KW-0106">Calcium</keyword>
<evidence type="ECO:0000256" key="8">
    <source>
        <dbReference type="PIRSR" id="PIRSR617512-4"/>
    </source>
</evidence>
<feature type="binding site" evidence="6">
    <location>
        <position position="58"/>
    </location>
    <ligand>
        <name>pyrroloquinoline quinone</name>
        <dbReference type="ChEBI" id="CHEBI:58442"/>
    </ligand>
</feature>
<dbReference type="NCBIfam" id="TIGR03075">
    <property type="entry name" value="PQQ_enz_alc_DH"/>
    <property type="match status" value="1"/>
</dbReference>
<feature type="binding site" evidence="7">
    <location>
        <position position="240"/>
    </location>
    <ligand>
        <name>Ca(2+)</name>
        <dbReference type="ChEBI" id="CHEBI:29108"/>
    </ligand>
</feature>
<name>A0A5R9J3Z7_9PROT</name>
<dbReference type="Pfam" id="PF01011">
    <property type="entry name" value="PQQ"/>
    <property type="match status" value="2"/>
</dbReference>
<feature type="disulfide bond" evidence="8">
    <location>
        <begin position="106"/>
        <end position="107"/>
    </location>
</feature>
<comment type="similarity">
    <text evidence="1">Belongs to the bacterial PQQ dehydrogenase family.</text>
</comment>
<evidence type="ECO:0000259" key="9">
    <source>
        <dbReference type="Pfam" id="PF01011"/>
    </source>
</evidence>
<dbReference type="GO" id="GO:0005509">
    <property type="term" value="F:calcium ion binding"/>
    <property type="evidence" value="ECO:0007669"/>
    <property type="project" value="InterPro"/>
</dbReference>
<feature type="binding site" evidence="6">
    <location>
        <begin position="379"/>
        <end position="380"/>
    </location>
    <ligand>
        <name>pyrroloquinoline quinone</name>
        <dbReference type="ChEBI" id="CHEBI:58442"/>
    </ligand>
</feature>
<dbReference type="Gene3D" id="2.140.10.10">
    <property type="entry name" value="Quinoprotein alcohol dehydrogenase-like superfamily"/>
    <property type="match status" value="1"/>
</dbReference>
<evidence type="ECO:0000256" key="7">
    <source>
        <dbReference type="PIRSR" id="PIRSR617512-3"/>
    </source>
</evidence>
<feature type="binding site" evidence="6">
    <location>
        <position position="112"/>
    </location>
    <ligand>
        <name>pyrroloquinoline quinone</name>
        <dbReference type="ChEBI" id="CHEBI:58442"/>
    </ligand>
</feature>
<evidence type="ECO:0000313" key="11">
    <source>
        <dbReference type="Proteomes" id="UP000305654"/>
    </source>
</evidence>
<comment type="cofactor">
    <cofactor evidence="6">
        <name>pyrroloquinoline quinone</name>
        <dbReference type="ChEBI" id="CHEBI:58442"/>
    </cofactor>
    <text evidence="6">Binds 1 PQQ group per subunit.</text>
</comment>
<dbReference type="EC" id="1.1.2.-" evidence="10"/>
<dbReference type="GO" id="GO:0016020">
    <property type="term" value="C:membrane"/>
    <property type="evidence" value="ECO:0007669"/>
    <property type="project" value="InterPro"/>
</dbReference>
<comment type="caution">
    <text evidence="10">The sequence shown here is derived from an EMBL/GenBank/DDBJ whole genome shotgun (WGS) entry which is preliminary data.</text>
</comment>
<keyword evidence="2 7" id="KW-0479">Metal-binding</keyword>
<dbReference type="PANTHER" id="PTHR32303">
    <property type="entry name" value="QUINOPROTEIN ALCOHOL DEHYDROGENASE (CYTOCHROME C)"/>
    <property type="match status" value="1"/>
</dbReference>
<evidence type="ECO:0000256" key="3">
    <source>
        <dbReference type="ARBA" id="ARBA00022891"/>
    </source>
</evidence>
<accession>A0A5R9J3Z7</accession>